<proteinExistence type="predicted"/>
<organism evidence="1 2">
    <name type="scientific">Azospirillum endophyticum</name>
    <dbReference type="NCBI Taxonomy" id="2800326"/>
    <lineage>
        <taxon>Bacteria</taxon>
        <taxon>Pseudomonadati</taxon>
        <taxon>Pseudomonadota</taxon>
        <taxon>Alphaproteobacteria</taxon>
        <taxon>Rhodospirillales</taxon>
        <taxon>Azospirillaceae</taxon>
        <taxon>Azospirillum</taxon>
    </lineage>
</organism>
<gene>
    <name evidence="1" type="ORF">JHL17_18075</name>
</gene>
<comment type="caution">
    <text evidence="1">The sequence shown here is derived from an EMBL/GenBank/DDBJ whole genome shotgun (WGS) entry which is preliminary data.</text>
</comment>
<evidence type="ECO:0000313" key="1">
    <source>
        <dbReference type="EMBL" id="MBK1839321.1"/>
    </source>
</evidence>
<name>A0ABS1F7D5_9PROT</name>
<dbReference type="RefSeq" id="WP_200195118.1">
    <property type="nucleotide sequence ID" value="NZ_JAENHM010000057.1"/>
</dbReference>
<sequence>MAYLDIDDEPTPLPTPEEAAAEVADWKRRVDELYDEVISWLPKGSGYEIDRSRLLSRHESMLKILNLPGYEIPLLQIRRNGKQVLLFQPDGRWVLFTRGRVNIIVGKARFGDRILAKAADADESDPDWKYRTNGNWKIDIDPWNKEKFLELLKEGEVLSSLGDEQ</sequence>
<dbReference type="Proteomes" id="UP000652760">
    <property type="component" value="Unassembled WGS sequence"/>
</dbReference>
<evidence type="ECO:0000313" key="2">
    <source>
        <dbReference type="Proteomes" id="UP000652760"/>
    </source>
</evidence>
<protein>
    <submittedName>
        <fullName evidence="1">Uncharacterized protein</fullName>
    </submittedName>
</protein>
<keyword evidence="2" id="KW-1185">Reference proteome</keyword>
<reference evidence="2" key="1">
    <citation type="submission" date="2021-01" db="EMBL/GenBank/DDBJ databases">
        <title>Genome public.</title>
        <authorList>
            <person name="Liu C."/>
            <person name="Sun Q."/>
        </authorList>
    </citation>
    <scope>NUCLEOTIDE SEQUENCE [LARGE SCALE GENOMIC DNA]</scope>
    <source>
        <strain evidence="2">YIM B02556</strain>
    </source>
</reference>
<accession>A0ABS1F7D5</accession>
<dbReference type="EMBL" id="JAENHM010000057">
    <property type="protein sequence ID" value="MBK1839321.1"/>
    <property type="molecule type" value="Genomic_DNA"/>
</dbReference>